<dbReference type="RefSeq" id="WP_206847936.1">
    <property type="nucleotide sequence ID" value="NZ_CP065956.1"/>
</dbReference>
<evidence type="ECO:0000313" key="1">
    <source>
        <dbReference type="EMBL" id="QSR87489.1"/>
    </source>
</evidence>
<dbReference type="EMBL" id="CP065956">
    <property type="protein sequence ID" value="QSR87489.1"/>
    <property type="molecule type" value="Genomic_DNA"/>
</dbReference>
<dbReference type="PANTHER" id="PTHR12526">
    <property type="entry name" value="GLYCOSYLTRANSFERASE"/>
    <property type="match status" value="1"/>
</dbReference>
<dbReference type="Gene3D" id="3.40.50.2000">
    <property type="entry name" value="Glycogen Phosphorylase B"/>
    <property type="match status" value="1"/>
</dbReference>
<dbReference type="SUPFAM" id="SSF53756">
    <property type="entry name" value="UDP-Glycosyltransferase/glycogen phosphorylase"/>
    <property type="match status" value="1"/>
</dbReference>
<evidence type="ECO:0000313" key="2">
    <source>
        <dbReference type="Proteomes" id="UP000663088"/>
    </source>
</evidence>
<dbReference type="Pfam" id="PF13692">
    <property type="entry name" value="Glyco_trans_1_4"/>
    <property type="match status" value="1"/>
</dbReference>
<sequence>MNTHREKYFFAVEEPRSIFCLPKGRRVRIRGFFVDRMGKAAKQITAVVKKESYWAKKARRPDVLEKYFKGNSAVDEDCGFELVLKLSRGLKRIDLYAELQQGQKLRLGFFYAFVSKTEIEDWYLHAPQKTEHWYLHSPKKAAIMINDSLLIPDKKGGDFRAFQILKMILEKGWEVYFATFLSRFEIPLGEGKHEEELKRYEKLLLDLGIKAIFYGESELEEFLSNFGSQFSLAYVFHELVAYRLLPLIRTYAINARVIYDTVDLAFVRLRREALTVGNDQLKKEARLSEKRDKSNFRGVDIVVAITEEEKELIKGFVPERQVEVIPNIHEIHRPKNSWESRQGLLFLGYFGHRPNVDALRYFLSEIWEKIQGEIPGCRFDIVGSFLKENVPMELLNYPGVNPVGYMADLVDCFEKVRVFVAPLRYGAGMKGKIGMAMASGLPVVTTSIGAEGMKLENGKNAFVCDDPSEFARQTVRLYKDKELWEKLSRASLEHVERYFSKEALKDTLERLFSYPFS</sequence>
<reference evidence="1 2" key="1">
    <citation type="submission" date="2020-12" db="EMBL/GenBank/DDBJ databases">
        <authorList>
            <person name="Awala S.I."/>
            <person name="Gwak J.-H."/>
            <person name="Kim S.-J."/>
            <person name="Rhee S.-K."/>
        </authorList>
    </citation>
    <scope>NUCLEOTIDE SEQUENCE [LARGE SCALE GENOMIC DNA]</scope>
    <source>
        <strain evidence="1 2">IT5</strain>
    </source>
</reference>
<proteinExistence type="predicted"/>
<dbReference type="Proteomes" id="UP000663088">
    <property type="component" value="Chromosome"/>
</dbReference>
<keyword evidence="2" id="KW-1185">Reference proteome</keyword>
<gene>
    <name evidence="1" type="ORF">EM20IM_03980</name>
</gene>
<protein>
    <submittedName>
        <fullName evidence="1">Glycosyltransferase</fullName>
    </submittedName>
</protein>
<dbReference type="CDD" id="cd03801">
    <property type="entry name" value="GT4_PimA-like"/>
    <property type="match status" value="1"/>
</dbReference>
<name>A0ABX7PY19_9BACT</name>
<accession>A0ABX7PY19</accession>
<organism evidence="1 2">
    <name type="scientific">Candidatus Methylacidiphilum infernorum</name>
    <dbReference type="NCBI Taxonomy" id="511746"/>
    <lineage>
        <taxon>Bacteria</taxon>
        <taxon>Pseudomonadati</taxon>
        <taxon>Verrucomicrobiota</taxon>
        <taxon>Methylacidiphilae</taxon>
        <taxon>Methylacidiphilales</taxon>
        <taxon>Methylacidiphilaceae</taxon>
        <taxon>Methylacidiphilum (ex Ratnadevi et al. 2023)</taxon>
    </lineage>
</organism>